<keyword evidence="3" id="KW-1185">Reference proteome</keyword>
<reference evidence="3" key="1">
    <citation type="journal article" date="2016" name="Genome Biol. Evol.">
        <title>Comparative 'omics' of the Fusarium fujikuroi species complex highlights differences in genetic potential and metabolite synthesis.</title>
        <authorList>
            <person name="Niehaus E.-M."/>
            <person name="Muensterkoetter M."/>
            <person name="Proctor R.H."/>
            <person name="Brown D.W."/>
            <person name="Sharon A."/>
            <person name="Idan Y."/>
            <person name="Oren-Young L."/>
            <person name="Sieber C.M."/>
            <person name="Novak O."/>
            <person name="Pencik A."/>
            <person name="Tarkowska D."/>
            <person name="Hromadova K."/>
            <person name="Freeman S."/>
            <person name="Maymon M."/>
            <person name="Elazar M."/>
            <person name="Youssef S.A."/>
            <person name="El-Shabrawy E.S.M."/>
            <person name="Shalaby A.B.A."/>
            <person name="Houterman P."/>
            <person name="Brock N.L."/>
            <person name="Burkhardt I."/>
            <person name="Tsavkelova E.A."/>
            <person name="Dickschat J.S."/>
            <person name="Galuszka P."/>
            <person name="Gueldener U."/>
            <person name="Tudzynski B."/>
        </authorList>
    </citation>
    <scope>NUCLEOTIDE SEQUENCE [LARGE SCALE GENOMIC DNA]</scope>
    <source>
        <strain evidence="3">MRC7560</strain>
    </source>
</reference>
<dbReference type="GeneID" id="65089953"/>
<dbReference type="EMBL" id="FCQH01000016">
    <property type="protein sequence ID" value="CVL05505.1"/>
    <property type="molecule type" value="Genomic_DNA"/>
</dbReference>
<comment type="caution">
    <text evidence="2">The sequence shown here is derived from an EMBL/GenBank/DDBJ whole genome shotgun (WGS) entry which is preliminary data.</text>
</comment>
<feature type="compositionally biased region" description="Polar residues" evidence="1">
    <location>
        <begin position="195"/>
        <end position="204"/>
    </location>
</feature>
<gene>
    <name evidence="2" type="ORF">FMAN_10700</name>
</gene>
<dbReference type="RefSeq" id="XP_041689353.1">
    <property type="nucleotide sequence ID" value="XM_041823809.1"/>
</dbReference>
<feature type="compositionally biased region" description="Basic and acidic residues" evidence="1">
    <location>
        <begin position="301"/>
        <end position="314"/>
    </location>
</feature>
<dbReference type="AlphaFoldDB" id="A0A1L7UC08"/>
<name>A0A1L7UC08_FUSMA</name>
<feature type="compositionally biased region" description="Low complexity" evidence="1">
    <location>
        <begin position="171"/>
        <end position="192"/>
    </location>
</feature>
<proteinExistence type="predicted"/>
<evidence type="ECO:0000313" key="2">
    <source>
        <dbReference type="EMBL" id="CVL05505.1"/>
    </source>
</evidence>
<evidence type="ECO:0000313" key="3">
    <source>
        <dbReference type="Proteomes" id="UP000184255"/>
    </source>
</evidence>
<dbReference type="VEuPathDB" id="FungiDB:FMAN_10700"/>
<evidence type="ECO:0000256" key="1">
    <source>
        <dbReference type="SAM" id="MobiDB-lite"/>
    </source>
</evidence>
<protein>
    <submittedName>
        <fullName evidence="2">Uncharacterized protein</fullName>
    </submittedName>
</protein>
<feature type="region of interest" description="Disordered" evidence="1">
    <location>
        <begin position="171"/>
        <end position="206"/>
    </location>
</feature>
<dbReference type="Proteomes" id="UP000184255">
    <property type="component" value="Unassembled WGS sequence"/>
</dbReference>
<feature type="region of interest" description="Disordered" evidence="1">
    <location>
        <begin position="299"/>
        <end position="334"/>
    </location>
</feature>
<organism evidence="2 3">
    <name type="scientific">Fusarium mangiferae</name>
    <name type="common">Mango malformation disease fungus</name>
    <dbReference type="NCBI Taxonomy" id="192010"/>
    <lineage>
        <taxon>Eukaryota</taxon>
        <taxon>Fungi</taxon>
        <taxon>Dikarya</taxon>
        <taxon>Ascomycota</taxon>
        <taxon>Pezizomycotina</taxon>
        <taxon>Sordariomycetes</taxon>
        <taxon>Hypocreomycetidae</taxon>
        <taxon>Hypocreales</taxon>
        <taxon>Nectriaceae</taxon>
        <taxon>Fusarium</taxon>
        <taxon>Fusarium fujikuroi species complex</taxon>
    </lineage>
</organism>
<sequence>MPIPESDEEIMASWSPQEWGFHDWGERNSEKILDTQSRDAEWDAHSKLIKHAWPDPDDRRKYLEWSHTWNGRIFVRKKYIMNTEDYIEMISQTDFLDMDKVDTLSLNISIYQNPFVAIGETNFGHVFSGYAFTPMTDSLEPKYPDSDSDVLGNMILALNFPLPHSPLLSPESSVGSFDTDSDSNSSVSTELSPSFPRSTTSQPHSPLWVESCDITRDNTPDSAASIVDLQTLLGVRLGFSNSPSSFNAIHRKGGHLMATIPSATGDMHANTFDSGLQDFVFAQLGLLWTFTGDWKKARHGNPNDDKRGTMEPDRLCSGGATQPQRRACRKPKANKKTTHKRGFILKHYKPVHPHPKSDSSFSIAKIADSILELGSYKRQFDFEVLLSNEPQIVNAKMWVYGLDGPALMPVCEPNEIDI</sequence>
<accession>A0A1L7UC08</accession>